<dbReference type="Pfam" id="PF00089">
    <property type="entry name" value="Trypsin"/>
    <property type="match status" value="1"/>
</dbReference>
<evidence type="ECO:0000256" key="7">
    <source>
        <dbReference type="ARBA" id="ARBA00038868"/>
    </source>
</evidence>
<dbReference type="SUPFAM" id="SSF50494">
    <property type="entry name" value="Trypsin-like serine proteases"/>
    <property type="match status" value="1"/>
</dbReference>
<dbReference type="PROSITE" id="PS00135">
    <property type="entry name" value="TRYPSIN_SER"/>
    <property type="match status" value="1"/>
</dbReference>
<evidence type="ECO:0000313" key="11">
    <source>
        <dbReference type="Proteomes" id="UP000261520"/>
    </source>
</evidence>
<keyword evidence="11" id="KW-1185">Reference proteome</keyword>
<keyword evidence="4 8" id="KW-0720">Serine protease</keyword>
<dbReference type="GO" id="GO:0005615">
    <property type="term" value="C:extracellular space"/>
    <property type="evidence" value="ECO:0007669"/>
    <property type="project" value="TreeGrafter"/>
</dbReference>
<dbReference type="PROSITE" id="PS00134">
    <property type="entry name" value="TRYPSIN_HIS"/>
    <property type="match status" value="1"/>
</dbReference>
<dbReference type="STRING" id="409849.ENSPMGP00000014763"/>
<keyword evidence="2 8" id="KW-0645">Protease</keyword>
<evidence type="ECO:0000256" key="2">
    <source>
        <dbReference type="ARBA" id="ARBA00022670"/>
    </source>
</evidence>
<dbReference type="InterPro" id="IPR001254">
    <property type="entry name" value="Trypsin_dom"/>
</dbReference>
<feature type="domain" description="Peptidase S1" evidence="9">
    <location>
        <begin position="50"/>
        <end position="294"/>
    </location>
</feature>
<dbReference type="AlphaFoldDB" id="A0A3B4ACI7"/>
<dbReference type="PANTHER" id="PTHR24264:SF54">
    <property type="entry name" value="PEPTIDASE S1 DOMAIN-CONTAINING PROTEIN"/>
    <property type="match status" value="1"/>
</dbReference>
<keyword evidence="3 8" id="KW-0378">Hydrolase</keyword>
<comment type="subcellular location">
    <subcellularLocation>
        <location evidence="1">Secreted</location>
        <location evidence="1">Extracellular space</location>
    </subcellularLocation>
</comment>
<evidence type="ECO:0000256" key="1">
    <source>
        <dbReference type="ARBA" id="ARBA00004239"/>
    </source>
</evidence>
<comment type="catalytic activity">
    <reaction evidence="6">
        <text>Preferential cleavage: Arg-|-Xaa, Lys-|-Xaa.</text>
        <dbReference type="EC" id="3.4.21.4"/>
    </reaction>
</comment>
<reference evidence="10" key="2">
    <citation type="submission" date="2025-09" db="UniProtKB">
        <authorList>
            <consortium name="Ensembl"/>
        </authorList>
    </citation>
    <scope>IDENTIFICATION</scope>
</reference>
<dbReference type="PANTHER" id="PTHR24264">
    <property type="entry name" value="TRYPSIN-RELATED"/>
    <property type="match status" value="1"/>
</dbReference>
<evidence type="ECO:0000256" key="3">
    <source>
        <dbReference type="ARBA" id="ARBA00022801"/>
    </source>
</evidence>
<dbReference type="PRINTS" id="PR00722">
    <property type="entry name" value="CHYMOTRYPSIN"/>
</dbReference>
<evidence type="ECO:0000259" key="9">
    <source>
        <dbReference type="PROSITE" id="PS50240"/>
    </source>
</evidence>
<dbReference type="GO" id="GO:0004252">
    <property type="term" value="F:serine-type endopeptidase activity"/>
    <property type="evidence" value="ECO:0007669"/>
    <property type="project" value="UniProtKB-EC"/>
</dbReference>
<evidence type="ECO:0000256" key="4">
    <source>
        <dbReference type="ARBA" id="ARBA00022825"/>
    </source>
</evidence>
<organism evidence="10 11">
    <name type="scientific">Periophthalmus magnuspinnatus</name>
    <dbReference type="NCBI Taxonomy" id="409849"/>
    <lineage>
        <taxon>Eukaryota</taxon>
        <taxon>Metazoa</taxon>
        <taxon>Chordata</taxon>
        <taxon>Craniata</taxon>
        <taxon>Vertebrata</taxon>
        <taxon>Euteleostomi</taxon>
        <taxon>Actinopterygii</taxon>
        <taxon>Neopterygii</taxon>
        <taxon>Teleostei</taxon>
        <taxon>Neoteleostei</taxon>
        <taxon>Acanthomorphata</taxon>
        <taxon>Gobiaria</taxon>
        <taxon>Gobiiformes</taxon>
        <taxon>Gobioidei</taxon>
        <taxon>Gobiidae</taxon>
        <taxon>Oxudercinae</taxon>
        <taxon>Periophthalmus</taxon>
    </lineage>
</organism>
<dbReference type="SMART" id="SM00020">
    <property type="entry name" value="Tryp_SPc"/>
    <property type="match status" value="1"/>
</dbReference>
<proteinExistence type="predicted"/>
<dbReference type="InterPro" id="IPR001314">
    <property type="entry name" value="Peptidase_S1A"/>
</dbReference>
<evidence type="ECO:0000256" key="5">
    <source>
        <dbReference type="ARBA" id="ARBA00023157"/>
    </source>
</evidence>
<evidence type="ECO:0000256" key="8">
    <source>
        <dbReference type="RuleBase" id="RU363034"/>
    </source>
</evidence>
<dbReference type="PROSITE" id="PS50240">
    <property type="entry name" value="TRYPSIN_DOM"/>
    <property type="match status" value="1"/>
</dbReference>
<dbReference type="FunFam" id="2.40.10.10:FF:000053">
    <property type="entry name" value="Neurotrypsin"/>
    <property type="match status" value="1"/>
</dbReference>
<sequence length="364" mass="40774">MCQSAHVILIGVIPKFPIHQKFPIHSFLSSLGDGLEEQMLIGRQRVVPLLLSGKAEGQIHTIPRGMLQGEWPWQVSLWLRSQSKGTHPLCGASLINSCWALSAAHCFKRFGTDPSRYLLRLGDYHTQEQDDFERTLSPERIVIHRKYQSHAWDYDIALVRLKGIEGSCVAFNPHTSAVCLPEFSHKWVTRSVSYSEYSRTLKQAWVPLLPSWKCKKRYGARFTSRMICAGSLSEQRRVDSCQGDSGGPLVCQHGGGHWVLTGVISWGHGCGNPAFPGVYTRVSRFLRWIDNVGAELSFLLIWTSFDFCLKVSRTYLCVFLCVFVADEGFPCSCGSTKLSAVFGLLLRPLPQSPFYPGVGDFSSL</sequence>
<evidence type="ECO:0000256" key="6">
    <source>
        <dbReference type="ARBA" id="ARBA00036320"/>
    </source>
</evidence>
<dbReference type="EC" id="3.4.21.4" evidence="7"/>
<name>A0A3B4ACI7_9GOBI</name>
<keyword evidence="5" id="KW-1015">Disulfide bond</keyword>
<dbReference type="Gene3D" id="2.40.10.10">
    <property type="entry name" value="Trypsin-like serine proteases"/>
    <property type="match status" value="2"/>
</dbReference>
<dbReference type="InterPro" id="IPR009003">
    <property type="entry name" value="Peptidase_S1_PA"/>
</dbReference>
<dbReference type="Ensembl" id="ENSPMGT00000015741.1">
    <property type="protein sequence ID" value="ENSPMGP00000014763.1"/>
    <property type="gene ID" value="ENSPMGG00000012102.1"/>
</dbReference>
<dbReference type="Proteomes" id="UP000261520">
    <property type="component" value="Unplaced"/>
</dbReference>
<dbReference type="InterPro" id="IPR033116">
    <property type="entry name" value="TRYPSIN_SER"/>
</dbReference>
<protein>
    <recommendedName>
        <fullName evidence="7">trypsin</fullName>
        <ecNumber evidence="7">3.4.21.4</ecNumber>
    </recommendedName>
</protein>
<dbReference type="InterPro" id="IPR043504">
    <property type="entry name" value="Peptidase_S1_PA_chymotrypsin"/>
</dbReference>
<reference evidence="10" key="1">
    <citation type="submission" date="2025-08" db="UniProtKB">
        <authorList>
            <consortium name="Ensembl"/>
        </authorList>
    </citation>
    <scope>IDENTIFICATION</scope>
</reference>
<dbReference type="CDD" id="cd00190">
    <property type="entry name" value="Tryp_SPc"/>
    <property type="match status" value="1"/>
</dbReference>
<evidence type="ECO:0000313" key="10">
    <source>
        <dbReference type="Ensembl" id="ENSPMGP00000014763.1"/>
    </source>
</evidence>
<dbReference type="InterPro" id="IPR018114">
    <property type="entry name" value="TRYPSIN_HIS"/>
</dbReference>
<dbReference type="GO" id="GO:0006508">
    <property type="term" value="P:proteolysis"/>
    <property type="evidence" value="ECO:0007669"/>
    <property type="project" value="UniProtKB-KW"/>
</dbReference>
<accession>A0A3B4ACI7</accession>
<dbReference type="InterPro" id="IPR050127">
    <property type="entry name" value="Serine_Proteases_S1"/>
</dbReference>